<feature type="domain" description="Sucrose-phosphatase C-terminal" evidence="1">
    <location>
        <begin position="3"/>
        <end position="91"/>
    </location>
</feature>
<dbReference type="Gramene" id="KFK23586">
    <property type="protein sequence ID" value="KFK23586"/>
    <property type="gene ID" value="AALP_AAs58241U000100"/>
</dbReference>
<protein>
    <recommendedName>
        <fullName evidence="1">Sucrose-phosphatase C-terminal domain-containing protein</fullName>
    </recommendedName>
</protein>
<dbReference type="Pfam" id="PF08472">
    <property type="entry name" value="S6PP_C"/>
    <property type="match status" value="1"/>
</dbReference>
<dbReference type="GO" id="GO:0005986">
    <property type="term" value="P:sucrose biosynthetic process"/>
    <property type="evidence" value="ECO:0007669"/>
    <property type="project" value="InterPro"/>
</dbReference>
<dbReference type="InterPro" id="IPR013679">
    <property type="entry name" value="SPP_C"/>
</dbReference>
<dbReference type="InterPro" id="IPR032710">
    <property type="entry name" value="NTF2-like_dom_sf"/>
</dbReference>
<reference evidence="3" key="1">
    <citation type="journal article" date="2015" name="Nat. Plants">
        <title>Genome expansion of Arabis alpina linked with retrotransposition and reduced symmetric DNA methylation.</title>
        <authorList>
            <person name="Willing E.M."/>
            <person name="Rawat V."/>
            <person name="Mandakova T."/>
            <person name="Maumus F."/>
            <person name="James G.V."/>
            <person name="Nordstroem K.J."/>
            <person name="Becker C."/>
            <person name="Warthmann N."/>
            <person name="Chica C."/>
            <person name="Szarzynska B."/>
            <person name="Zytnicki M."/>
            <person name="Albani M.C."/>
            <person name="Kiefer C."/>
            <person name="Bergonzi S."/>
            <person name="Castaings L."/>
            <person name="Mateos J.L."/>
            <person name="Berns M.C."/>
            <person name="Bujdoso N."/>
            <person name="Piofczyk T."/>
            <person name="de Lorenzo L."/>
            <person name="Barrero-Sicilia C."/>
            <person name="Mateos I."/>
            <person name="Piednoel M."/>
            <person name="Hagmann J."/>
            <person name="Chen-Min-Tao R."/>
            <person name="Iglesias-Fernandez R."/>
            <person name="Schuster S.C."/>
            <person name="Alonso-Blanco C."/>
            <person name="Roudier F."/>
            <person name="Carbonero P."/>
            <person name="Paz-Ares J."/>
            <person name="Davis S.J."/>
            <person name="Pecinka A."/>
            <person name="Quesneville H."/>
            <person name="Colot V."/>
            <person name="Lysak M.A."/>
            <person name="Weigel D."/>
            <person name="Coupland G."/>
            <person name="Schneeberger K."/>
        </authorList>
    </citation>
    <scope>NUCLEOTIDE SEQUENCE [LARGE SCALE GENOMIC DNA]</scope>
    <source>
        <strain evidence="3">cv. Pajares</strain>
    </source>
</reference>
<dbReference type="AlphaFoldDB" id="A0A087G134"/>
<gene>
    <name evidence="2" type="ORF">AALP_AAs58241U000100</name>
</gene>
<proteinExistence type="predicted"/>
<dbReference type="InterPro" id="IPR051518">
    <property type="entry name" value="Sucrose_Phosphatase"/>
</dbReference>
<evidence type="ECO:0000313" key="2">
    <source>
        <dbReference type="EMBL" id="KFK23586.1"/>
    </source>
</evidence>
<dbReference type="EMBL" id="KL977545">
    <property type="protein sequence ID" value="KFK23586.1"/>
    <property type="molecule type" value="Genomic_DNA"/>
</dbReference>
<evidence type="ECO:0000313" key="3">
    <source>
        <dbReference type="Proteomes" id="UP000029120"/>
    </source>
</evidence>
<dbReference type="GO" id="GO:0050307">
    <property type="term" value="F:sucrose-phosphate phosphatase activity"/>
    <property type="evidence" value="ECO:0007669"/>
    <property type="project" value="InterPro"/>
</dbReference>
<dbReference type="OrthoDB" id="531008at2759"/>
<dbReference type="Proteomes" id="UP000029120">
    <property type="component" value="Unassembled WGS sequence"/>
</dbReference>
<dbReference type="Gene3D" id="3.10.450.50">
    <property type="match status" value="1"/>
</dbReference>
<name>A0A087G134_ARAAL</name>
<dbReference type="PANTHER" id="PTHR46521:SF4">
    <property type="entry name" value="SUCROSE-PHOSPHATASE 2-RELATED"/>
    <property type="match status" value="1"/>
</dbReference>
<dbReference type="PANTHER" id="PTHR46521">
    <property type="entry name" value="SUCROSE-PHOSPHATASE 2-RELATED"/>
    <property type="match status" value="1"/>
</dbReference>
<dbReference type="SUPFAM" id="SSF54427">
    <property type="entry name" value="NTF2-like"/>
    <property type="match status" value="1"/>
</dbReference>
<organism evidence="2 3">
    <name type="scientific">Arabis alpina</name>
    <name type="common">Alpine rock-cress</name>
    <dbReference type="NCBI Taxonomy" id="50452"/>
    <lineage>
        <taxon>Eukaryota</taxon>
        <taxon>Viridiplantae</taxon>
        <taxon>Streptophyta</taxon>
        <taxon>Embryophyta</taxon>
        <taxon>Tracheophyta</taxon>
        <taxon>Spermatophyta</taxon>
        <taxon>Magnoliopsida</taxon>
        <taxon>eudicotyledons</taxon>
        <taxon>Gunneridae</taxon>
        <taxon>Pentapetalae</taxon>
        <taxon>rosids</taxon>
        <taxon>malvids</taxon>
        <taxon>Brassicales</taxon>
        <taxon>Brassicaceae</taxon>
        <taxon>Arabideae</taxon>
        <taxon>Arabis</taxon>
    </lineage>
</organism>
<sequence length="100" mass="11617">MLFLYPSGTGKYLRDTIEELGKHHGDQQGKKFRVWVDQILATYIIPGAWTKKLDKWEHSGDERRGCKTNCDIHLKEGEGLVWEHVEQTWSEESMAKVDSI</sequence>
<accession>A0A087G134</accession>
<evidence type="ECO:0000259" key="1">
    <source>
        <dbReference type="Pfam" id="PF08472"/>
    </source>
</evidence>
<keyword evidence="3" id="KW-1185">Reference proteome</keyword>